<protein>
    <recommendedName>
        <fullName evidence="6">Peptidase S8/S53 domain-containing protein</fullName>
    </recommendedName>
</protein>
<evidence type="ECO:0000259" key="6">
    <source>
        <dbReference type="Pfam" id="PF00082"/>
    </source>
</evidence>
<accession>A0A7U8C1W3</accession>
<dbReference type="Proteomes" id="UP000002171">
    <property type="component" value="Unassembled WGS sequence"/>
</dbReference>
<evidence type="ECO:0000313" key="8">
    <source>
        <dbReference type="Proteomes" id="UP000002171"/>
    </source>
</evidence>
<dbReference type="EMBL" id="AAOW01000026">
    <property type="protein sequence ID" value="EAR59987.1"/>
    <property type="molecule type" value="Genomic_DNA"/>
</dbReference>
<dbReference type="SUPFAM" id="SSF52743">
    <property type="entry name" value="Subtilisin-like"/>
    <property type="match status" value="1"/>
</dbReference>
<organism evidence="7 8">
    <name type="scientific">Neptuniibacter caesariensis</name>
    <dbReference type="NCBI Taxonomy" id="207954"/>
    <lineage>
        <taxon>Bacteria</taxon>
        <taxon>Pseudomonadati</taxon>
        <taxon>Pseudomonadota</taxon>
        <taxon>Gammaproteobacteria</taxon>
        <taxon>Oceanospirillales</taxon>
        <taxon>Oceanospirillaceae</taxon>
        <taxon>Neptuniibacter</taxon>
    </lineage>
</organism>
<keyword evidence="3 5" id="KW-0378">Hydrolase</keyword>
<evidence type="ECO:0000256" key="3">
    <source>
        <dbReference type="ARBA" id="ARBA00022801"/>
    </source>
</evidence>
<feature type="active site" description="Charge relay system" evidence="5">
    <location>
        <position position="181"/>
    </location>
</feature>
<dbReference type="AlphaFoldDB" id="A0A7U8C1W3"/>
<dbReference type="Pfam" id="PF00082">
    <property type="entry name" value="Peptidase_S8"/>
    <property type="match status" value="1"/>
</dbReference>
<comment type="similarity">
    <text evidence="1 5">Belongs to the peptidase S8 family.</text>
</comment>
<sequence>MNLKVGVVDSGYREDQSHLISDSASFYLEDGALWMGESTFDQIDHGGRIIEIIAHHQDGLEIYSAQVFDERGVTSPAQVAAAINWLCEQGVQIINLSLGLRQNREILEQAVAAAVNQGVLLCASSPARGEPVYPSAYLGVYRMTGDARCSVDEISCLETEFADFGGHVLGFDQEQAKAGASLGCAHMTGHLACQLIALDEVECSDLSLYERGYRALKAQSSYFGPERRSS</sequence>
<evidence type="ECO:0000313" key="7">
    <source>
        <dbReference type="EMBL" id="EAR59987.1"/>
    </source>
</evidence>
<evidence type="ECO:0000256" key="4">
    <source>
        <dbReference type="ARBA" id="ARBA00022825"/>
    </source>
</evidence>
<dbReference type="InterPro" id="IPR000209">
    <property type="entry name" value="Peptidase_S8/S53_dom"/>
</dbReference>
<dbReference type="InterPro" id="IPR036852">
    <property type="entry name" value="Peptidase_S8/S53_dom_sf"/>
</dbReference>
<name>A0A7U8C1W3_NEPCE</name>
<feature type="active site" description="Charge relay system" evidence="5">
    <location>
        <position position="9"/>
    </location>
</feature>
<keyword evidence="8" id="KW-1185">Reference proteome</keyword>
<dbReference type="OrthoDB" id="6087879at2"/>
<proteinExistence type="inferred from homology"/>
<keyword evidence="4 5" id="KW-0720">Serine protease</keyword>
<dbReference type="GO" id="GO:0004252">
    <property type="term" value="F:serine-type endopeptidase activity"/>
    <property type="evidence" value="ECO:0007669"/>
    <property type="project" value="UniProtKB-UniRule"/>
</dbReference>
<keyword evidence="2 5" id="KW-0645">Protease</keyword>
<dbReference type="Gene3D" id="3.40.50.200">
    <property type="entry name" value="Peptidase S8/S53 domain"/>
    <property type="match status" value="1"/>
</dbReference>
<feature type="active site" description="Charge relay system" evidence="5">
    <location>
        <position position="45"/>
    </location>
</feature>
<reference evidence="7 8" key="1">
    <citation type="submission" date="2006-02" db="EMBL/GenBank/DDBJ databases">
        <authorList>
            <person name="Pinhassi J."/>
            <person name="Pedros-Alio C."/>
            <person name="Ferriera S."/>
            <person name="Johnson J."/>
            <person name="Kravitz S."/>
            <person name="Halpern A."/>
            <person name="Remington K."/>
            <person name="Beeson K."/>
            <person name="Tran B."/>
            <person name="Rogers Y.-H."/>
            <person name="Friedman R."/>
            <person name="Venter J.C."/>
        </authorList>
    </citation>
    <scope>NUCLEOTIDE SEQUENCE [LARGE SCALE GENOMIC DNA]</scope>
    <source>
        <strain evidence="7 8">MED92</strain>
    </source>
</reference>
<evidence type="ECO:0000256" key="5">
    <source>
        <dbReference type="PROSITE-ProRule" id="PRU01240"/>
    </source>
</evidence>
<dbReference type="RefSeq" id="WP_007020465.1">
    <property type="nucleotide sequence ID" value="NZ_CH724125.1"/>
</dbReference>
<gene>
    <name evidence="7" type="ORF">MED92_13998</name>
</gene>
<comment type="caution">
    <text evidence="7">The sequence shown here is derived from an EMBL/GenBank/DDBJ whole genome shotgun (WGS) entry which is preliminary data.</text>
</comment>
<dbReference type="GO" id="GO:0006508">
    <property type="term" value="P:proteolysis"/>
    <property type="evidence" value="ECO:0007669"/>
    <property type="project" value="UniProtKB-KW"/>
</dbReference>
<evidence type="ECO:0000256" key="2">
    <source>
        <dbReference type="ARBA" id="ARBA00022670"/>
    </source>
</evidence>
<dbReference type="InterPro" id="IPR050131">
    <property type="entry name" value="Peptidase_S8_subtilisin-like"/>
</dbReference>
<dbReference type="PANTHER" id="PTHR43806">
    <property type="entry name" value="PEPTIDASE S8"/>
    <property type="match status" value="1"/>
</dbReference>
<feature type="domain" description="Peptidase S8/S53" evidence="6">
    <location>
        <begin position="53"/>
        <end position="124"/>
    </location>
</feature>
<evidence type="ECO:0000256" key="1">
    <source>
        <dbReference type="ARBA" id="ARBA00011073"/>
    </source>
</evidence>
<dbReference type="PANTHER" id="PTHR43806:SF11">
    <property type="entry name" value="CEREVISIN-RELATED"/>
    <property type="match status" value="1"/>
</dbReference>
<dbReference type="PROSITE" id="PS51892">
    <property type="entry name" value="SUBTILASE"/>
    <property type="match status" value="1"/>
</dbReference>